<feature type="binding site" evidence="10">
    <location>
        <position position="108"/>
    </location>
    <ligand>
        <name>Zn(2+)</name>
        <dbReference type="ChEBI" id="CHEBI:29105"/>
    </ligand>
</feature>
<accession>A0A7W0C7S8</accession>
<comment type="catalytic activity">
    <reaction evidence="1">
        <text>D-mannose 6-phosphate = D-fructose 6-phosphate</text>
        <dbReference type="Rhea" id="RHEA:12356"/>
        <dbReference type="ChEBI" id="CHEBI:58735"/>
        <dbReference type="ChEBI" id="CHEBI:61527"/>
        <dbReference type="EC" id="5.3.1.8"/>
    </reaction>
</comment>
<evidence type="ECO:0000256" key="8">
    <source>
        <dbReference type="ARBA" id="ARBA00030762"/>
    </source>
</evidence>
<evidence type="ECO:0000256" key="5">
    <source>
        <dbReference type="ARBA" id="ARBA00022833"/>
    </source>
</evidence>
<comment type="cofactor">
    <cofactor evidence="10">
        <name>Zn(2+)</name>
        <dbReference type="ChEBI" id="CHEBI:29105"/>
    </cofactor>
    <text evidence="10">Binds 1 zinc ion per subunit.</text>
</comment>
<feature type="binding site" evidence="10">
    <location>
        <position position="143"/>
    </location>
    <ligand>
        <name>Zn(2+)</name>
        <dbReference type="ChEBI" id="CHEBI:29105"/>
    </ligand>
</feature>
<gene>
    <name evidence="13" type="ORF">HNR65_001051</name>
</gene>
<evidence type="ECO:0000313" key="13">
    <source>
        <dbReference type="EMBL" id="MBA2880733.1"/>
    </source>
</evidence>
<feature type="domain" description="Phosphomannose isomerase type I catalytic" evidence="11">
    <location>
        <begin position="13"/>
        <end position="158"/>
    </location>
</feature>
<dbReference type="CDD" id="cd07011">
    <property type="entry name" value="cupin_PMI_type_I_N"/>
    <property type="match status" value="1"/>
</dbReference>
<dbReference type="AlphaFoldDB" id="A0A7W0C7S8"/>
<evidence type="ECO:0000256" key="10">
    <source>
        <dbReference type="PIRSR" id="PIRSR001480-2"/>
    </source>
</evidence>
<evidence type="ECO:0000256" key="7">
    <source>
        <dbReference type="ARBA" id="ARBA00029741"/>
    </source>
</evidence>
<name>A0A7W0C7S8_9BACT</name>
<evidence type="ECO:0000256" key="9">
    <source>
        <dbReference type="PIRSR" id="PIRSR001480-1"/>
    </source>
</evidence>
<sequence>MDKTDFFTRPLLLENPVQKYAWGSTTAIQKILAAKPDDRTPWAELWMGAHPKAPSMVHVNGQQMPLNELIREHPRAFLGADAAAAYSNTLPYLFKVLAASQPLSIQAHPGARQAGEGFNRENEQQIPIGDPCRNYRDPWPKPELICAIEPFGALIGFRSPETICSLGRRFFPKSLDRPLQALESQPDASGIRGFFHELMTIKKSYRAEVIHETLANARASDTPEGYWIDRLHQSYPGDAGVLAPVCLNLLEIPPGRAVFLAPGILHAYLYGTGMEIMANSDNVLRGGLTAKHVDVAELFNTLEFAPSFPNPAPPEKINSAEQRFSAPADEFCLSVISLDPGTRYCSPNEHSADILFCLAGQAEIRKNKTNTCLDLAQGQAAIVPAAAGTYEISGRGKIWKAGVPQ</sequence>
<dbReference type="PIRSF" id="PIRSF001480">
    <property type="entry name" value="Mannose-6-phosphate_isomerase"/>
    <property type="match status" value="1"/>
</dbReference>
<feature type="active site" evidence="9">
    <location>
        <position position="285"/>
    </location>
</feature>
<proteinExistence type="inferred from homology"/>
<dbReference type="Gene3D" id="1.10.441.10">
    <property type="entry name" value="Phosphomannose Isomerase, domain 2"/>
    <property type="match status" value="1"/>
</dbReference>
<dbReference type="InterPro" id="IPR001250">
    <property type="entry name" value="Man6P_Isoase-1"/>
</dbReference>
<dbReference type="Pfam" id="PF21621">
    <property type="entry name" value="MPI_cupin_dom"/>
    <property type="match status" value="1"/>
</dbReference>
<dbReference type="Proteomes" id="UP000525298">
    <property type="component" value="Unassembled WGS sequence"/>
</dbReference>
<dbReference type="InterPro" id="IPR046457">
    <property type="entry name" value="PMI_typeI_cat"/>
</dbReference>
<keyword evidence="4 10" id="KW-0479">Metal-binding</keyword>
<dbReference type="Gene3D" id="2.60.120.10">
    <property type="entry name" value="Jelly Rolls"/>
    <property type="match status" value="2"/>
</dbReference>
<evidence type="ECO:0000256" key="6">
    <source>
        <dbReference type="ARBA" id="ARBA00023235"/>
    </source>
</evidence>
<evidence type="ECO:0000256" key="3">
    <source>
        <dbReference type="ARBA" id="ARBA00011956"/>
    </source>
</evidence>
<feature type="binding site" evidence="10">
    <location>
        <position position="266"/>
    </location>
    <ligand>
        <name>Zn(2+)</name>
        <dbReference type="ChEBI" id="CHEBI:29105"/>
    </ligand>
</feature>
<dbReference type="PANTHER" id="PTHR10309:SF0">
    <property type="entry name" value="MANNOSE-6-PHOSPHATE ISOMERASE"/>
    <property type="match status" value="1"/>
</dbReference>
<dbReference type="GO" id="GO:0009298">
    <property type="term" value="P:GDP-mannose biosynthetic process"/>
    <property type="evidence" value="ECO:0007669"/>
    <property type="project" value="InterPro"/>
</dbReference>
<dbReference type="RefSeq" id="WP_181550393.1">
    <property type="nucleotide sequence ID" value="NZ_JACDUS010000002.1"/>
</dbReference>
<dbReference type="GO" id="GO:0005975">
    <property type="term" value="P:carbohydrate metabolic process"/>
    <property type="evidence" value="ECO:0007669"/>
    <property type="project" value="InterPro"/>
</dbReference>
<evidence type="ECO:0000259" key="12">
    <source>
        <dbReference type="Pfam" id="PF21621"/>
    </source>
</evidence>
<dbReference type="PANTHER" id="PTHR10309">
    <property type="entry name" value="MANNOSE-6-PHOSPHATE ISOMERASE"/>
    <property type="match status" value="1"/>
</dbReference>
<comment type="caution">
    <text evidence="13">The sequence shown here is derived from an EMBL/GenBank/DDBJ whole genome shotgun (WGS) entry which is preliminary data.</text>
</comment>
<dbReference type="InterPro" id="IPR011051">
    <property type="entry name" value="RmlC_Cupin_sf"/>
</dbReference>
<organism evidence="13 14">
    <name type="scientific">Desulfosalsimonas propionicica</name>
    <dbReference type="NCBI Taxonomy" id="332175"/>
    <lineage>
        <taxon>Bacteria</taxon>
        <taxon>Pseudomonadati</taxon>
        <taxon>Thermodesulfobacteriota</taxon>
        <taxon>Desulfobacteria</taxon>
        <taxon>Desulfobacterales</taxon>
        <taxon>Desulfosalsimonadaceae</taxon>
        <taxon>Desulfosalsimonas</taxon>
    </lineage>
</organism>
<evidence type="ECO:0000256" key="2">
    <source>
        <dbReference type="ARBA" id="ARBA00010772"/>
    </source>
</evidence>
<dbReference type="InterPro" id="IPR049071">
    <property type="entry name" value="MPI_cupin_dom"/>
</dbReference>
<keyword evidence="14" id="KW-1185">Reference proteome</keyword>
<dbReference type="EC" id="5.3.1.8" evidence="3"/>
<evidence type="ECO:0000259" key="11">
    <source>
        <dbReference type="Pfam" id="PF20511"/>
    </source>
</evidence>
<dbReference type="GO" id="GO:0005829">
    <property type="term" value="C:cytosol"/>
    <property type="evidence" value="ECO:0007669"/>
    <property type="project" value="TreeGrafter"/>
</dbReference>
<dbReference type="EMBL" id="JACDUS010000002">
    <property type="protein sequence ID" value="MBA2880733.1"/>
    <property type="molecule type" value="Genomic_DNA"/>
</dbReference>
<protein>
    <recommendedName>
        <fullName evidence="3">mannose-6-phosphate isomerase</fullName>
        <ecNumber evidence="3">5.3.1.8</ecNumber>
    </recommendedName>
    <alternativeName>
        <fullName evidence="7">Phosphohexomutase</fullName>
    </alternativeName>
    <alternativeName>
        <fullName evidence="8">Phosphomannose isomerase</fullName>
    </alternativeName>
</protein>
<keyword evidence="6 13" id="KW-0413">Isomerase</keyword>
<evidence type="ECO:0000256" key="4">
    <source>
        <dbReference type="ARBA" id="ARBA00022723"/>
    </source>
</evidence>
<evidence type="ECO:0000313" key="14">
    <source>
        <dbReference type="Proteomes" id="UP000525298"/>
    </source>
</evidence>
<dbReference type="GO" id="GO:0008270">
    <property type="term" value="F:zinc ion binding"/>
    <property type="evidence" value="ECO:0007669"/>
    <property type="project" value="InterPro"/>
</dbReference>
<reference evidence="13 14" key="1">
    <citation type="submission" date="2020-07" db="EMBL/GenBank/DDBJ databases">
        <title>Genomic Encyclopedia of Type Strains, Phase IV (KMG-IV): sequencing the most valuable type-strain genomes for metagenomic binning, comparative biology and taxonomic classification.</title>
        <authorList>
            <person name="Goeker M."/>
        </authorList>
    </citation>
    <scope>NUCLEOTIDE SEQUENCE [LARGE SCALE GENOMIC DNA]</scope>
    <source>
        <strain evidence="13 14">DSM 17721</strain>
    </source>
</reference>
<comment type="similarity">
    <text evidence="2">Belongs to the mannose-6-phosphate isomerase type 1 family.</text>
</comment>
<dbReference type="NCBIfam" id="TIGR00218">
    <property type="entry name" value="manA"/>
    <property type="match status" value="1"/>
</dbReference>
<dbReference type="SUPFAM" id="SSF51182">
    <property type="entry name" value="RmlC-like cupins"/>
    <property type="match status" value="1"/>
</dbReference>
<dbReference type="Pfam" id="PF20511">
    <property type="entry name" value="PMI_typeI_cat"/>
    <property type="match status" value="1"/>
</dbReference>
<keyword evidence="5 10" id="KW-0862">Zinc</keyword>
<dbReference type="InterPro" id="IPR016305">
    <property type="entry name" value="Mannose-6-P_Isomerase"/>
</dbReference>
<evidence type="ECO:0000256" key="1">
    <source>
        <dbReference type="ARBA" id="ARBA00000757"/>
    </source>
</evidence>
<dbReference type="InterPro" id="IPR014710">
    <property type="entry name" value="RmlC-like_jellyroll"/>
</dbReference>
<feature type="binding site" evidence="10">
    <location>
        <position position="106"/>
    </location>
    <ligand>
        <name>Zn(2+)</name>
        <dbReference type="ChEBI" id="CHEBI:29105"/>
    </ligand>
</feature>
<dbReference type="PRINTS" id="PR00714">
    <property type="entry name" value="MAN6PISMRASE"/>
</dbReference>
<feature type="domain" description="Mannose-6-phosphate isomerase cupin" evidence="12">
    <location>
        <begin position="323"/>
        <end position="398"/>
    </location>
</feature>
<dbReference type="GO" id="GO:0004476">
    <property type="term" value="F:mannose-6-phosphate isomerase activity"/>
    <property type="evidence" value="ECO:0007669"/>
    <property type="project" value="UniProtKB-EC"/>
</dbReference>